<dbReference type="EMBL" id="HE797717">
    <property type="protein sequence ID" value="CCM07250.1"/>
    <property type="molecule type" value="Genomic_DNA"/>
</dbReference>
<keyword evidence="2" id="KW-1185">Reference proteome</keyword>
<organism evidence="1 2">
    <name type="scientific">Fibroporia radiculosa</name>
    <dbReference type="NCBI Taxonomy" id="599839"/>
    <lineage>
        <taxon>Eukaryota</taxon>
        <taxon>Fungi</taxon>
        <taxon>Dikarya</taxon>
        <taxon>Basidiomycota</taxon>
        <taxon>Agaricomycotina</taxon>
        <taxon>Agaricomycetes</taxon>
        <taxon>Polyporales</taxon>
        <taxon>Fibroporiaceae</taxon>
        <taxon>Fibroporia</taxon>
    </lineage>
</organism>
<proteinExistence type="predicted"/>
<dbReference type="AlphaFoldDB" id="J7RWD3"/>
<gene>
    <name evidence="1" type="ORF">FIBRA_09596</name>
</gene>
<dbReference type="RefSeq" id="XP_012177271.1">
    <property type="nucleotide sequence ID" value="XM_012321881.1"/>
</dbReference>
<accession>J7RWD3</accession>
<evidence type="ECO:0000313" key="1">
    <source>
        <dbReference type="EMBL" id="CCM07250.1"/>
    </source>
</evidence>
<evidence type="ECO:0000313" key="2">
    <source>
        <dbReference type="Proteomes" id="UP000006352"/>
    </source>
</evidence>
<reference evidence="1 2" key="1">
    <citation type="journal article" date="2012" name="Appl. Environ. Microbiol.">
        <title>Short-read sequencing for genomic analysis of the brown rot fungus Fibroporia radiculosa.</title>
        <authorList>
            <person name="Tang J.D."/>
            <person name="Perkins A.D."/>
            <person name="Sonstegard T.S."/>
            <person name="Schroeder S.G."/>
            <person name="Burgess S.C."/>
            <person name="Diehl S.V."/>
        </authorList>
    </citation>
    <scope>NUCLEOTIDE SEQUENCE [LARGE SCALE GENOMIC DNA]</scope>
    <source>
        <strain evidence="1 2">TFFH 294</strain>
    </source>
</reference>
<sequence length="35" mass="3829">MSPDISVRLWLGDLSSPPVSKMAHVYLILSDSNSI</sequence>
<name>J7RWD3_9APHY</name>
<dbReference type="InParanoid" id="J7RWD3"/>
<protein>
    <submittedName>
        <fullName evidence="1">Uncharacterized protein</fullName>
    </submittedName>
</protein>
<dbReference type="Proteomes" id="UP000006352">
    <property type="component" value="Unassembled WGS sequence"/>
</dbReference>
<dbReference type="HOGENOM" id="CLU_3368488_0_0_1"/>
<dbReference type="GeneID" id="24102150"/>